<evidence type="ECO:0000256" key="7">
    <source>
        <dbReference type="SAM" id="MobiDB-lite"/>
    </source>
</evidence>
<gene>
    <name evidence="9" type="ORF">FHS79_002908</name>
</gene>
<dbReference type="Gene3D" id="3.60.20.10">
    <property type="entry name" value="Glutamine Phosphoribosylpyrophosphate, subunit 1, domain 1"/>
    <property type="match status" value="1"/>
</dbReference>
<feature type="chain" id="PRO_5032521501" evidence="8">
    <location>
        <begin position="19"/>
        <end position="718"/>
    </location>
</feature>
<dbReference type="Gene3D" id="1.10.1400.10">
    <property type="match status" value="1"/>
</dbReference>
<evidence type="ECO:0000256" key="3">
    <source>
        <dbReference type="ARBA" id="ARBA00022801"/>
    </source>
</evidence>
<dbReference type="InterPro" id="IPR043146">
    <property type="entry name" value="Penicillin_amidase_N_B-knob"/>
</dbReference>
<keyword evidence="6" id="KW-0479">Metal-binding</keyword>
<dbReference type="InterPro" id="IPR029055">
    <property type="entry name" value="Ntn_hydrolases_N"/>
</dbReference>
<dbReference type="PANTHER" id="PTHR34218">
    <property type="entry name" value="PEPTIDASE S45 PENICILLIN AMIDASE"/>
    <property type="match status" value="1"/>
</dbReference>
<dbReference type="InterPro" id="IPR014395">
    <property type="entry name" value="Pen/GL7ACA/AHL_acylase"/>
</dbReference>
<evidence type="ECO:0000256" key="8">
    <source>
        <dbReference type="SAM" id="SignalP"/>
    </source>
</evidence>
<accession>A0A841L7X6</accession>
<keyword evidence="4" id="KW-0865">Zymogen</keyword>
<organism evidence="9 10">
    <name type="scientific">Polymorphobacter multimanifer</name>
    <dbReference type="NCBI Taxonomy" id="1070431"/>
    <lineage>
        <taxon>Bacteria</taxon>
        <taxon>Pseudomonadati</taxon>
        <taxon>Pseudomonadota</taxon>
        <taxon>Alphaproteobacteria</taxon>
        <taxon>Sphingomonadales</taxon>
        <taxon>Sphingosinicellaceae</taxon>
        <taxon>Polymorphobacter</taxon>
    </lineage>
</organism>
<dbReference type="Gene3D" id="2.30.120.10">
    <property type="match status" value="1"/>
</dbReference>
<feature type="signal peptide" evidence="8">
    <location>
        <begin position="1"/>
        <end position="18"/>
    </location>
</feature>
<dbReference type="EMBL" id="JACIIV010000023">
    <property type="protein sequence ID" value="MBB6228717.1"/>
    <property type="molecule type" value="Genomic_DNA"/>
</dbReference>
<evidence type="ECO:0000256" key="6">
    <source>
        <dbReference type="PIRSR" id="PIRSR001227-2"/>
    </source>
</evidence>
<dbReference type="RefSeq" id="WP_184201565.1">
    <property type="nucleotide sequence ID" value="NZ_JACIIV010000023.1"/>
</dbReference>
<feature type="binding site" evidence="6">
    <location>
        <position position="265"/>
    </location>
    <ligand>
        <name>Ca(2+)</name>
        <dbReference type="ChEBI" id="CHEBI:29108"/>
    </ligand>
</feature>
<dbReference type="InterPro" id="IPR002692">
    <property type="entry name" value="S45"/>
</dbReference>
<dbReference type="SUPFAM" id="SSF56235">
    <property type="entry name" value="N-terminal nucleophile aminohydrolases (Ntn hydrolases)"/>
    <property type="match status" value="1"/>
</dbReference>
<dbReference type="GO" id="GO:0016811">
    <property type="term" value="F:hydrolase activity, acting on carbon-nitrogen (but not peptide) bonds, in linear amides"/>
    <property type="evidence" value="ECO:0007669"/>
    <property type="project" value="InterPro"/>
</dbReference>
<comment type="cofactor">
    <cofactor evidence="6">
        <name>Ca(2+)</name>
        <dbReference type="ChEBI" id="CHEBI:29108"/>
    </cofactor>
    <text evidence="6">Binds 1 Ca(2+) ion per dimer.</text>
</comment>
<evidence type="ECO:0000256" key="5">
    <source>
        <dbReference type="PIRSR" id="PIRSR001227-1"/>
    </source>
</evidence>
<dbReference type="PIRSF" id="PIRSF001227">
    <property type="entry name" value="Pen_acylase"/>
    <property type="match status" value="1"/>
</dbReference>
<feature type="active site" description="Nucleophile" evidence="5">
    <location>
        <position position="195"/>
    </location>
</feature>
<dbReference type="InterPro" id="IPR023343">
    <property type="entry name" value="Penicillin_amidase_dom1"/>
</dbReference>
<keyword evidence="10" id="KW-1185">Reference proteome</keyword>
<dbReference type="Pfam" id="PF01804">
    <property type="entry name" value="Penicil_amidase"/>
    <property type="match status" value="1"/>
</dbReference>
<name>A0A841L7X6_9SPHN</name>
<reference evidence="9 10" key="1">
    <citation type="submission" date="2020-08" db="EMBL/GenBank/DDBJ databases">
        <title>Genomic Encyclopedia of Type Strains, Phase IV (KMG-IV): sequencing the most valuable type-strain genomes for metagenomic binning, comparative biology and taxonomic classification.</title>
        <authorList>
            <person name="Goeker M."/>
        </authorList>
    </citation>
    <scope>NUCLEOTIDE SEQUENCE [LARGE SCALE GENOMIC DNA]</scope>
    <source>
        <strain evidence="9 10">DSM 102189</strain>
    </source>
</reference>
<dbReference type="Proteomes" id="UP000538147">
    <property type="component" value="Unassembled WGS sequence"/>
</dbReference>
<dbReference type="InterPro" id="IPR043147">
    <property type="entry name" value="Penicillin_amidase_A-knob"/>
</dbReference>
<dbReference type="GO" id="GO:0046872">
    <property type="term" value="F:metal ion binding"/>
    <property type="evidence" value="ECO:0007669"/>
    <property type="project" value="UniProtKB-KW"/>
</dbReference>
<dbReference type="Gene3D" id="1.10.439.10">
    <property type="entry name" value="Penicillin Amidohydrolase, domain 1"/>
    <property type="match status" value="1"/>
</dbReference>
<evidence type="ECO:0000313" key="9">
    <source>
        <dbReference type="EMBL" id="MBB6228717.1"/>
    </source>
</evidence>
<proteinExistence type="inferred from homology"/>
<feature type="region of interest" description="Disordered" evidence="7">
    <location>
        <begin position="438"/>
        <end position="460"/>
    </location>
</feature>
<dbReference type="AlphaFoldDB" id="A0A841L7X6"/>
<sequence length="718" mass="79583">MRTLLALSALLLATTAHAAEPGELARWEAQAKRVTITRDDFGIPHIKGKSNADAVFGMIYAQAEDDFNRIEVNYLNALGRMAEAEGEKAIWTDLRQRLWIDDTELKAEYAKSPAWLQALMTSWADGLNYWLEKHPGRARVLTRFEPWMALAFSEGSIGGDIESVNTTRLQNFHENRNIALSAADRGAVATEPAGSNGFAIAPSNTAAKRALLLINPHTSFFFRSESQLQSDEGIDAYGATTWGQFFIYQGWNPNLGWMHTSSGADVIDEFALTIETRDGKPGYRYGNEWKPLERRDITLAIKDAAPRTITTWASVHGPIVRAEGEKWVAVSLMHKPSAALQQSWLRTTAKDLKDYMRIADLRANSSNATLFASRQGDIAYLHPQFMPKRDNRFDYTRPVDGNDPATNWQGEHAVEDLPNAINPKSGWAMNTNNWPWSAAGASSPKQADYPKYIDSQTENPRGVNATRLLSAKADHTPDTLLETAYDPWLSGFAALIPTLVEAYDGLPTADPMRATLQGPIGALRTWDYKTSEASVPTTLATRWGETLWARFGEQARAERMPMIDFLKVRVSNTDKLVALADTSGGLTREWGKWDVPWGEVNRYQRVSPAIEQAFTDAAPSIPIPFASANWGSLASYGTVRPTGMKRSYGRYGNSFVAVVEFGPTVKARAIMAGGQSSDPASPHYNDQAERYRTHDFRPVYLTPADLKGHVVRSYAPGS</sequence>
<dbReference type="PANTHER" id="PTHR34218:SF3">
    <property type="entry name" value="ACYL-HOMOSERINE LACTONE ACYLASE PVDQ"/>
    <property type="match status" value="1"/>
</dbReference>
<keyword evidence="2 8" id="KW-0732">Signal</keyword>
<protein>
    <submittedName>
        <fullName evidence="9">Acyl-homoserine-lactone acylase</fullName>
        <ecNumber evidence="9">3.5.1.97</ecNumber>
    </submittedName>
</protein>
<keyword evidence="3 9" id="KW-0378">Hydrolase</keyword>
<keyword evidence="6" id="KW-0106">Calcium</keyword>
<evidence type="ECO:0000256" key="4">
    <source>
        <dbReference type="ARBA" id="ARBA00023145"/>
    </source>
</evidence>
<evidence type="ECO:0000313" key="10">
    <source>
        <dbReference type="Proteomes" id="UP000538147"/>
    </source>
</evidence>
<comment type="caution">
    <text evidence="9">The sequence shown here is derived from an EMBL/GenBank/DDBJ whole genome shotgun (WGS) entry which is preliminary data.</text>
</comment>
<evidence type="ECO:0000256" key="1">
    <source>
        <dbReference type="ARBA" id="ARBA00006586"/>
    </source>
</evidence>
<evidence type="ECO:0000256" key="2">
    <source>
        <dbReference type="ARBA" id="ARBA00022729"/>
    </source>
</evidence>
<comment type="similarity">
    <text evidence="1">Belongs to the peptidase S45 family.</text>
</comment>
<feature type="binding site" evidence="6">
    <location>
        <position position="268"/>
    </location>
    <ligand>
        <name>Ca(2+)</name>
        <dbReference type="ChEBI" id="CHEBI:29108"/>
    </ligand>
</feature>
<dbReference type="GO" id="GO:0017000">
    <property type="term" value="P:antibiotic biosynthetic process"/>
    <property type="evidence" value="ECO:0007669"/>
    <property type="project" value="InterPro"/>
</dbReference>
<dbReference type="EC" id="3.5.1.97" evidence="9"/>